<dbReference type="GO" id="GO:0016874">
    <property type="term" value="F:ligase activity"/>
    <property type="evidence" value="ECO:0007669"/>
    <property type="project" value="UniProtKB-KW"/>
</dbReference>
<proteinExistence type="predicted"/>
<dbReference type="EMBL" id="VUND01000001">
    <property type="protein sequence ID" value="MST59786.1"/>
    <property type="molecule type" value="Genomic_DNA"/>
</dbReference>
<evidence type="ECO:0000256" key="1">
    <source>
        <dbReference type="ARBA" id="ARBA00022598"/>
    </source>
</evidence>
<keyword evidence="1" id="KW-0436">Ligase</keyword>
<dbReference type="SUPFAM" id="SSF52440">
    <property type="entry name" value="PreATP-grasp domain"/>
    <property type="match status" value="1"/>
</dbReference>
<organism evidence="6 7">
    <name type="scientific">Parafannyhessea umbonata</name>
    <dbReference type="NCBI Taxonomy" id="604330"/>
    <lineage>
        <taxon>Bacteria</taxon>
        <taxon>Bacillati</taxon>
        <taxon>Actinomycetota</taxon>
        <taxon>Coriobacteriia</taxon>
        <taxon>Coriobacteriales</taxon>
        <taxon>Atopobiaceae</taxon>
        <taxon>Parafannyhessea</taxon>
    </lineage>
</organism>
<dbReference type="InterPro" id="IPR011761">
    <property type="entry name" value="ATP-grasp"/>
</dbReference>
<evidence type="ECO:0000313" key="7">
    <source>
        <dbReference type="Proteomes" id="UP000434342"/>
    </source>
</evidence>
<sequence>MQQDAGKKDTILLLGGSRQQVVAIETAKRLGYRTVVCDYLPDNPGQYVADVAYSTSTTDREAVLEVARSERARGVLAYASDPAAPTAAYVAEELGLPTNPLHSVEVLSRKNLFRRHLHAHGFPCPASREVDANAVDGARLAQLAHDMRLPVVLKPTDSSGSKGISVLDVADAASLDRALEHARSFSRNGILELEEYISYGFPRVVGGDVFVAHGEVRFWGLMSCLRDEELGGLVPVGERNPSGLTAAQERAVRSQIQDLVTSLDIQFGEFNVEVIVGPGDVPHFLELGARAGGNMIPVQLSDISGIDLVEANVRYAMGDDSMDVTFDGNQEAVCTYVPHARRDGTFAGIELSPDIEPHVYRTVMYLSEGDQVCRFDGANKAVGIVFLRFDDVGQMERLLDGISERIRVRVD</sequence>
<dbReference type="Gene3D" id="3.30.1490.20">
    <property type="entry name" value="ATP-grasp fold, A domain"/>
    <property type="match status" value="1"/>
</dbReference>
<reference evidence="6 7" key="1">
    <citation type="submission" date="2019-08" db="EMBL/GenBank/DDBJ databases">
        <title>In-depth cultivation of the pig gut microbiome towards novel bacterial diversity and tailored functional studies.</title>
        <authorList>
            <person name="Wylensek D."/>
            <person name="Hitch T.C.A."/>
            <person name="Clavel T."/>
        </authorList>
    </citation>
    <scope>NUCLEOTIDE SEQUENCE [LARGE SCALE GENOMIC DNA]</scope>
    <source>
        <strain evidence="6 7">WB01_CNA04</strain>
    </source>
</reference>
<evidence type="ECO:0000313" key="6">
    <source>
        <dbReference type="EMBL" id="MST59786.1"/>
    </source>
</evidence>
<dbReference type="AlphaFoldDB" id="A0A6N7X5N3"/>
<name>A0A6N7X5N3_9ACTN</name>
<accession>A0A6N7X5N3</accession>
<dbReference type="Proteomes" id="UP000434342">
    <property type="component" value="Unassembled WGS sequence"/>
</dbReference>
<dbReference type="Pfam" id="PF02786">
    <property type="entry name" value="CPSase_L_D2"/>
    <property type="match status" value="1"/>
</dbReference>
<dbReference type="PANTHER" id="PTHR43585:SF2">
    <property type="entry name" value="ATP-GRASP ENZYME FSQD"/>
    <property type="match status" value="1"/>
</dbReference>
<feature type="domain" description="ATP-grasp" evidence="5">
    <location>
        <begin position="114"/>
        <end position="317"/>
    </location>
</feature>
<dbReference type="InterPro" id="IPR016185">
    <property type="entry name" value="PreATP-grasp_dom_sf"/>
</dbReference>
<dbReference type="RefSeq" id="WP_154540525.1">
    <property type="nucleotide sequence ID" value="NZ_VUND01000001.1"/>
</dbReference>
<dbReference type="PROSITE" id="PS50975">
    <property type="entry name" value="ATP_GRASP"/>
    <property type="match status" value="1"/>
</dbReference>
<dbReference type="Gene3D" id="3.30.470.20">
    <property type="entry name" value="ATP-grasp fold, B domain"/>
    <property type="match status" value="1"/>
</dbReference>
<evidence type="ECO:0000256" key="2">
    <source>
        <dbReference type="ARBA" id="ARBA00022741"/>
    </source>
</evidence>
<evidence type="ECO:0000259" key="5">
    <source>
        <dbReference type="PROSITE" id="PS50975"/>
    </source>
</evidence>
<keyword evidence="3 4" id="KW-0067">ATP-binding</keyword>
<dbReference type="Gene3D" id="3.40.50.20">
    <property type="match status" value="1"/>
</dbReference>
<dbReference type="PANTHER" id="PTHR43585">
    <property type="entry name" value="FUMIPYRROLE BIOSYNTHESIS PROTEIN C"/>
    <property type="match status" value="1"/>
</dbReference>
<dbReference type="GO" id="GO:0046872">
    <property type="term" value="F:metal ion binding"/>
    <property type="evidence" value="ECO:0007669"/>
    <property type="project" value="InterPro"/>
</dbReference>
<evidence type="ECO:0000256" key="4">
    <source>
        <dbReference type="PROSITE-ProRule" id="PRU00409"/>
    </source>
</evidence>
<dbReference type="InterPro" id="IPR013815">
    <property type="entry name" value="ATP_grasp_subdomain_1"/>
</dbReference>
<dbReference type="InterPro" id="IPR052032">
    <property type="entry name" value="ATP-dep_AA_Ligase"/>
</dbReference>
<keyword evidence="2 4" id="KW-0547">Nucleotide-binding</keyword>
<protein>
    <recommendedName>
        <fullName evidence="5">ATP-grasp domain-containing protein</fullName>
    </recommendedName>
</protein>
<dbReference type="InterPro" id="IPR005479">
    <property type="entry name" value="CPAse_ATP-bd"/>
</dbReference>
<dbReference type="GO" id="GO:0005524">
    <property type="term" value="F:ATP binding"/>
    <property type="evidence" value="ECO:0007669"/>
    <property type="project" value="UniProtKB-UniRule"/>
</dbReference>
<gene>
    <name evidence="6" type="ORF">FYJ69_02505</name>
</gene>
<evidence type="ECO:0000256" key="3">
    <source>
        <dbReference type="ARBA" id="ARBA00022840"/>
    </source>
</evidence>
<comment type="caution">
    <text evidence="6">The sequence shown here is derived from an EMBL/GenBank/DDBJ whole genome shotgun (WGS) entry which is preliminary data.</text>
</comment>
<dbReference type="SUPFAM" id="SSF56059">
    <property type="entry name" value="Glutathione synthetase ATP-binding domain-like"/>
    <property type="match status" value="1"/>
</dbReference>